<dbReference type="GO" id="GO:0005509">
    <property type="term" value="F:calcium ion binding"/>
    <property type="evidence" value="ECO:0007669"/>
    <property type="project" value="InterPro"/>
</dbReference>
<dbReference type="InterPro" id="IPR018247">
    <property type="entry name" value="EF_Hand_1_Ca_BS"/>
</dbReference>
<dbReference type="RefSeq" id="WP_091581664.1">
    <property type="nucleotide sequence ID" value="NZ_FMXM01000013.1"/>
</dbReference>
<protein>
    <submittedName>
        <fullName evidence="3">EF hand</fullName>
    </submittedName>
</protein>
<dbReference type="STRING" id="1165689.SAMN02927914_04212"/>
<feature type="signal peptide" evidence="1">
    <location>
        <begin position="1"/>
        <end position="20"/>
    </location>
</feature>
<name>A0A1G5Z3V4_9HYPH</name>
<dbReference type="Proteomes" id="UP000198588">
    <property type="component" value="Unassembled WGS sequence"/>
</dbReference>
<dbReference type="SMART" id="SM00054">
    <property type="entry name" value="EFh"/>
    <property type="match status" value="3"/>
</dbReference>
<dbReference type="PROSITE" id="PS00018">
    <property type="entry name" value="EF_HAND_1"/>
    <property type="match status" value="2"/>
</dbReference>
<dbReference type="OrthoDB" id="7631435at2"/>
<accession>A0A1G5Z3V4</accession>
<dbReference type="PROSITE" id="PS50222">
    <property type="entry name" value="EF_HAND_2"/>
    <property type="match status" value="2"/>
</dbReference>
<evidence type="ECO:0000259" key="2">
    <source>
        <dbReference type="PROSITE" id="PS50222"/>
    </source>
</evidence>
<keyword evidence="1" id="KW-0732">Signal</keyword>
<dbReference type="InterPro" id="IPR011992">
    <property type="entry name" value="EF-hand-dom_pair"/>
</dbReference>
<dbReference type="AlphaFoldDB" id="A0A1G5Z3V4"/>
<evidence type="ECO:0000313" key="3">
    <source>
        <dbReference type="EMBL" id="SDA89471.1"/>
    </source>
</evidence>
<evidence type="ECO:0000313" key="4">
    <source>
        <dbReference type="Proteomes" id="UP000198588"/>
    </source>
</evidence>
<dbReference type="EMBL" id="FMXM01000013">
    <property type="protein sequence ID" value="SDA89471.1"/>
    <property type="molecule type" value="Genomic_DNA"/>
</dbReference>
<dbReference type="Gene3D" id="1.10.238.10">
    <property type="entry name" value="EF-hand"/>
    <property type="match status" value="2"/>
</dbReference>
<organism evidence="3 4">
    <name type="scientific">Mesorhizobium qingshengii</name>
    <dbReference type="NCBI Taxonomy" id="1165689"/>
    <lineage>
        <taxon>Bacteria</taxon>
        <taxon>Pseudomonadati</taxon>
        <taxon>Pseudomonadota</taxon>
        <taxon>Alphaproteobacteria</taxon>
        <taxon>Hyphomicrobiales</taxon>
        <taxon>Phyllobacteriaceae</taxon>
        <taxon>Mesorhizobium</taxon>
    </lineage>
</organism>
<feature type="domain" description="EF-hand" evidence="2">
    <location>
        <begin position="86"/>
        <end position="121"/>
    </location>
</feature>
<dbReference type="SUPFAM" id="SSF47473">
    <property type="entry name" value="EF-hand"/>
    <property type="match status" value="1"/>
</dbReference>
<dbReference type="Pfam" id="PF13499">
    <property type="entry name" value="EF-hand_7"/>
    <property type="match status" value="1"/>
</dbReference>
<evidence type="ECO:0000256" key="1">
    <source>
        <dbReference type="SAM" id="SignalP"/>
    </source>
</evidence>
<dbReference type="InterPro" id="IPR002048">
    <property type="entry name" value="EF_hand_dom"/>
</dbReference>
<feature type="domain" description="EF-hand" evidence="2">
    <location>
        <begin position="45"/>
        <end position="80"/>
    </location>
</feature>
<gene>
    <name evidence="3" type="ORF">SAMN02927914_04212</name>
</gene>
<dbReference type="CDD" id="cd00051">
    <property type="entry name" value="EFh"/>
    <property type="match status" value="1"/>
</dbReference>
<dbReference type="Pfam" id="PF13202">
    <property type="entry name" value="EF-hand_5"/>
    <property type="match status" value="2"/>
</dbReference>
<sequence length="141" mass="15488">MNKIVMAFAGLLLGAGSPCAADGGGARELFRRIDTNGDRKLEFSEIQAVRAQMFDRMDANHNGLLDAGEVRAAVEQVKSKRDFQAAQFAGFQAQADRMDRNGDGKISRDEFAAFIPDRLLRADTNGDGGLSISELRRLRRQ</sequence>
<proteinExistence type="predicted"/>
<feature type="chain" id="PRO_5011631677" evidence="1">
    <location>
        <begin position="21"/>
        <end position="141"/>
    </location>
</feature>
<reference evidence="3 4" key="1">
    <citation type="submission" date="2016-10" db="EMBL/GenBank/DDBJ databases">
        <authorList>
            <person name="de Groot N.N."/>
        </authorList>
    </citation>
    <scope>NUCLEOTIDE SEQUENCE [LARGE SCALE GENOMIC DNA]</scope>
    <source>
        <strain evidence="3 4">CGMCC 1.12097</strain>
    </source>
</reference>